<dbReference type="SMART" id="SM00267">
    <property type="entry name" value="GGDEF"/>
    <property type="match status" value="1"/>
</dbReference>
<dbReference type="Gene3D" id="3.30.450.20">
    <property type="entry name" value="PAS domain"/>
    <property type="match status" value="2"/>
</dbReference>
<dbReference type="NCBIfam" id="TIGR00254">
    <property type="entry name" value="GGDEF"/>
    <property type="match status" value="1"/>
</dbReference>
<name>A0ABS7YLE0_9VIBR</name>
<sequence>MVKQSDYSAMYDRALEQLKRSTVDRIPELNALITLTSETFRCPMVVLSLNDDTQNKSPQLFISSVGVEETFIDSPDSFCRYVYSSQSIQVIEDPQTDPRSCNSPIIIEKKTQFCAGCPITLDDKEVIGSLSIFDDKHRKFSEGEKKQLQAFAQIVGGLLRSNLNWLQAKLALEEVEAARLLLERKSALFDELAKASGVGGWEYDIENDDLVWTQQTREIVGVDSDFIPTMESGFAYFAPEARHIIEDTVNKALVSDGIWASELPFINAQGKHMWVKTTGQGMYKDGKLYRLIGSFQDVSERKLLEQKMSENERLMQAKNDELSAIVNHIPQGVAVYDVRGLLKYWNSQYIDVYKKNTSQVRMRNSFREFLRTRFERKETTEQPDDVLEQMYDAFDAGLPLRKVYHLNSGQIVEALYNQLPDHGWICTSEDITEREKSREKIQHAAHHDILTGLANRTQFNHYVEKLPKLTQEADEHHMLMLIDLDYFKDVNDHYGHGAGDTVLKNVALRLKSSVRETDLVCRFGGDEFAILLIGGHNLYQVAQEMAERIVNSISQPFDIGGKEIHIGVSIGVSWIDEEDKELNEALKRADLALYQTKTHGRNGFRFYQDHMTEDNSFKDE</sequence>
<gene>
    <name evidence="3" type="ORF">LDJ79_02810</name>
</gene>
<dbReference type="InterPro" id="IPR029787">
    <property type="entry name" value="Nucleotide_cyclase"/>
</dbReference>
<dbReference type="SUPFAM" id="SSF55781">
    <property type="entry name" value="GAF domain-like"/>
    <property type="match status" value="1"/>
</dbReference>
<dbReference type="Pfam" id="PF12860">
    <property type="entry name" value="PAS_7"/>
    <property type="match status" value="1"/>
</dbReference>
<dbReference type="EMBL" id="JAIWIU010000015">
    <property type="protein sequence ID" value="MCA2015024.1"/>
    <property type="molecule type" value="Genomic_DNA"/>
</dbReference>
<dbReference type="SUPFAM" id="SSF55785">
    <property type="entry name" value="PYP-like sensor domain (PAS domain)"/>
    <property type="match status" value="2"/>
</dbReference>
<dbReference type="EC" id="2.7.7.65" evidence="3"/>
<dbReference type="SMART" id="SM00065">
    <property type="entry name" value="GAF"/>
    <property type="match status" value="1"/>
</dbReference>
<evidence type="ECO:0000313" key="4">
    <source>
        <dbReference type="Proteomes" id="UP001199044"/>
    </source>
</evidence>
<dbReference type="InterPro" id="IPR043128">
    <property type="entry name" value="Rev_trsase/Diguanyl_cyclase"/>
</dbReference>
<reference evidence="4" key="1">
    <citation type="submission" date="2023-07" db="EMBL/GenBank/DDBJ databases">
        <title>Molecular identification of indigenous halophilic bacteria isolated from red sea cost, biodegradation of synthetic dyes and assessment of degraded metabolite toxicity.</title>
        <authorList>
            <person name="Chaieb K."/>
            <person name="Altayb H.N."/>
        </authorList>
    </citation>
    <scope>NUCLEOTIDE SEQUENCE [LARGE SCALE GENOMIC DNA]</scope>
    <source>
        <strain evidence="4">K20</strain>
    </source>
</reference>
<keyword evidence="4" id="KW-1185">Reference proteome</keyword>
<evidence type="ECO:0000259" key="2">
    <source>
        <dbReference type="PROSITE" id="PS50887"/>
    </source>
</evidence>
<dbReference type="CDD" id="cd01949">
    <property type="entry name" value="GGDEF"/>
    <property type="match status" value="1"/>
</dbReference>
<dbReference type="SUPFAM" id="SSF55073">
    <property type="entry name" value="Nucleotide cyclase"/>
    <property type="match status" value="1"/>
</dbReference>
<comment type="caution">
    <text evidence="3">The sequence shown here is derived from an EMBL/GenBank/DDBJ whole genome shotgun (WGS) entry which is preliminary data.</text>
</comment>
<feature type="domain" description="PAC" evidence="1">
    <location>
        <begin position="259"/>
        <end position="310"/>
    </location>
</feature>
<dbReference type="InterPro" id="IPR000014">
    <property type="entry name" value="PAS"/>
</dbReference>
<dbReference type="InterPro" id="IPR000700">
    <property type="entry name" value="PAS-assoc_C"/>
</dbReference>
<dbReference type="Gene3D" id="3.30.450.40">
    <property type="match status" value="1"/>
</dbReference>
<dbReference type="PANTHER" id="PTHR44757:SF2">
    <property type="entry name" value="BIOFILM ARCHITECTURE MAINTENANCE PROTEIN MBAA"/>
    <property type="match status" value="1"/>
</dbReference>
<keyword evidence="3" id="KW-0808">Transferase</keyword>
<evidence type="ECO:0000259" key="1">
    <source>
        <dbReference type="PROSITE" id="PS50113"/>
    </source>
</evidence>
<dbReference type="Pfam" id="PF01590">
    <property type="entry name" value="GAF"/>
    <property type="match status" value="1"/>
</dbReference>
<organism evidence="3 4">
    <name type="scientific">Vibrio tritonius</name>
    <dbReference type="NCBI Taxonomy" id="1435069"/>
    <lineage>
        <taxon>Bacteria</taxon>
        <taxon>Pseudomonadati</taxon>
        <taxon>Pseudomonadota</taxon>
        <taxon>Gammaproteobacteria</taxon>
        <taxon>Vibrionales</taxon>
        <taxon>Vibrionaceae</taxon>
        <taxon>Vibrio</taxon>
    </lineage>
</organism>
<dbReference type="InterPro" id="IPR029016">
    <property type="entry name" value="GAF-like_dom_sf"/>
</dbReference>
<dbReference type="Pfam" id="PF08447">
    <property type="entry name" value="PAS_3"/>
    <property type="match status" value="1"/>
</dbReference>
<dbReference type="InterPro" id="IPR013655">
    <property type="entry name" value="PAS_fold_3"/>
</dbReference>
<dbReference type="NCBIfam" id="TIGR00229">
    <property type="entry name" value="sensory_box"/>
    <property type="match status" value="1"/>
</dbReference>
<dbReference type="GO" id="GO:0052621">
    <property type="term" value="F:diguanylate cyclase activity"/>
    <property type="evidence" value="ECO:0007669"/>
    <property type="project" value="UniProtKB-EC"/>
</dbReference>
<dbReference type="Gene3D" id="3.30.70.270">
    <property type="match status" value="1"/>
</dbReference>
<dbReference type="PROSITE" id="PS50887">
    <property type="entry name" value="GGDEF"/>
    <property type="match status" value="1"/>
</dbReference>
<keyword evidence="3" id="KW-0548">Nucleotidyltransferase</keyword>
<accession>A0ABS7YLE0</accession>
<dbReference type="Proteomes" id="UP001199044">
    <property type="component" value="Unassembled WGS sequence"/>
</dbReference>
<dbReference type="PROSITE" id="PS50113">
    <property type="entry name" value="PAC"/>
    <property type="match status" value="1"/>
</dbReference>
<dbReference type="InterPro" id="IPR052155">
    <property type="entry name" value="Biofilm_reg_signaling"/>
</dbReference>
<proteinExistence type="predicted"/>
<feature type="domain" description="GGDEF" evidence="2">
    <location>
        <begin position="475"/>
        <end position="609"/>
    </location>
</feature>
<dbReference type="Pfam" id="PF00990">
    <property type="entry name" value="GGDEF"/>
    <property type="match status" value="1"/>
</dbReference>
<evidence type="ECO:0000313" key="3">
    <source>
        <dbReference type="EMBL" id="MCA2015024.1"/>
    </source>
</evidence>
<protein>
    <submittedName>
        <fullName evidence="3">Diguanylate cyclase</fullName>
        <ecNumber evidence="3">2.7.7.65</ecNumber>
    </submittedName>
</protein>
<dbReference type="PANTHER" id="PTHR44757">
    <property type="entry name" value="DIGUANYLATE CYCLASE DGCP"/>
    <property type="match status" value="1"/>
</dbReference>
<dbReference type="InterPro" id="IPR003018">
    <property type="entry name" value="GAF"/>
</dbReference>
<dbReference type="RefSeq" id="WP_225249496.1">
    <property type="nucleotide sequence ID" value="NZ_JAIWIU010000015.1"/>
</dbReference>
<dbReference type="InterPro" id="IPR035965">
    <property type="entry name" value="PAS-like_dom_sf"/>
</dbReference>
<dbReference type="InterPro" id="IPR000160">
    <property type="entry name" value="GGDEF_dom"/>
</dbReference>